<evidence type="ECO:0000313" key="1">
    <source>
        <dbReference type="EMBL" id="KFE97921.1"/>
    </source>
</evidence>
<dbReference type="AlphaFoldDB" id="A0A085Z0F8"/>
<name>A0A085Z0F8_9FLAO</name>
<accession>A0A085Z0F8</accession>
<comment type="caution">
    <text evidence="1">The sequence shown here is derived from an EMBL/GenBank/DDBJ whole genome shotgun (WGS) entry which is preliminary data.</text>
</comment>
<evidence type="ECO:0000313" key="2">
    <source>
        <dbReference type="Proteomes" id="UP000028703"/>
    </source>
</evidence>
<protein>
    <recommendedName>
        <fullName evidence="3">RNA polymerase alpha subunit C-terminal domain-containing protein</fullName>
    </recommendedName>
</protein>
<evidence type="ECO:0008006" key="3">
    <source>
        <dbReference type="Google" id="ProtNLM"/>
    </source>
</evidence>
<keyword evidence="2" id="KW-1185">Reference proteome</keyword>
<organism evidence="1 2">
    <name type="scientific">Chryseobacterium luteum</name>
    <dbReference type="NCBI Taxonomy" id="421531"/>
    <lineage>
        <taxon>Bacteria</taxon>
        <taxon>Pseudomonadati</taxon>
        <taxon>Bacteroidota</taxon>
        <taxon>Flavobacteriia</taxon>
        <taxon>Flavobacteriales</taxon>
        <taxon>Weeksellaceae</taxon>
        <taxon>Chryseobacterium group</taxon>
        <taxon>Chryseobacterium</taxon>
    </lineage>
</organism>
<dbReference type="OrthoDB" id="7950977at2"/>
<dbReference type="Proteomes" id="UP000028703">
    <property type="component" value="Unassembled WGS sequence"/>
</dbReference>
<dbReference type="Gene3D" id="1.10.150.20">
    <property type="entry name" value="5' to 3' exonuclease, C-terminal subdomain"/>
    <property type="match status" value="1"/>
</dbReference>
<dbReference type="EMBL" id="JPRO01000023">
    <property type="protein sequence ID" value="KFE97921.1"/>
    <property type="molecule type" value="Genomic_DNA"/>
</dbReference>
<gene>
    <name evidence="1" type="ORF">IX38_19880</name>
</gene>
<sequence>MINLVIMAKCLSSIYAVNHVVKSNNFLSGIIAAPARRALEREKIDSLEKLSGYSEKEIMKLHGFGRNAMEKLKNHMKEHQVSFRNELL</sequence>
<dbReference type="eggNOG" id="COG0202">
    <property type="taxonomic scope" value="Bacteria"/>
</dbReference>
<reference evidence="1 2" key="1">
    <citation type="submission" date="2014-07" db="EMBL/GenBank/DDBJ databases">
        <title>Genome of Chryseobacterium luteum DSM 18605.</title>
        <authorList>
            <person name="Stropko S.J."/>
            <person name="Pipes S.E."/>
            <person name="Newman J.D."/>
        </authorList>
    </citation>
    <scope>NUCLEOTIDE SEQUENCE [LARGE SCALE GENOMIC DNA]</scope>
    <source>
        <strain evidence="1 2">DSM 18605</strain>
    </source>
</reference>
<proteinExistence type="predicted"/>
<dbReference type="STRING" id="421531.IX38_19880"/>
<dbReference type="SUPFAM" id="SSF47789">
    <property type="entry name" value="C-terminal domain of RNA polymerase alpha subunit"/>
    <property type="match status" value="1"/>
</dbReference>